<evidence type="ECO:0000256" key="1">
    <source>
        <dbReference type="SAM" id="Coils"/>
    </source>
</evidence>
<gene>
    <name evidence="3" type="ORF">GSOID_T00016641001</name>
</gene>
<protein>
    <submittedName>
        <fullName evidence="3">Uncharacterized protein</fullName>
    </submittedName>
</protein>
<feature type="compositionally biased region" description="Polar residues" evidence="2">
    <location>
        <begin position="61"/>
        <end position="74"/>
    </location>
</feature>
<evidence type="ECO:0000256" key="2">
    <source>
        <dbReference type="SAM" id="MobiDB-lite"/>
    </source>
</evidence>
<sequence>MDRNAKLAAARNKLAKFQKAKQSTTPAQRPESEAISRGVEPVSENGHQNSNGEASAPIPFSMNNFSGQKPSNGQNLSALEQVELHATREQLQEQHSRITELEVLLKKAEEQKESNATNAVQSIQQLQKVLEDTKSQNEVLQKTLTDEQSKLNQLSFVKDSEISSLKSGKLQAEQLSQQLNDQLNQLQHQVEIYQGQVSQNNSQNVANQHQLSGKLLEQQMTIEILVEEKAELNTRVRQLEELEISLRGNLESSLSSDKNNSENLQNLRQENKRLNESNQQLSNQIDEKDSKIKKFQQTSSRLKSEIDIIMLKDEDNKLMIEQLEAQIKKFQQINASLTEEKNMAEASLMQMSSGSDAVLLERNRLMDIVNELKARVQQQQYQLEEISSERDQYRVQQHATTEKSQAAINGLAEKLETSLMEKEMLQEEVSVLREQCLVRIYLDHIFGLMMLRRKKNGAPDKWRPLLLESSL</sequence>
<feature type="region of interest" description="Disordered" evidence="2">
    <location>
        <begin position="1"/>
        <end position="74"/>
    </location>
</feature>
<reference evidence="3" key="1">
    <citation type="journal article" date="2010" name="Science">
        <title>Plasticity of animal genome architecture unmasked by rapid evolution of a pelagic tunicate.</title>
        <authorList>
            <person name="Denoeud F."/>
            <person name="Henriet S."/>
            <person name="Mungpakdee S."/>
            <person name="Aury J.M."/>
            <person name="Da Silva C."/>
            <person name="Brinkmann H."/>
            <person name="Mikhaleva J."/>
            <person name="Olsen L.C."/>
            <person name="Jubin C."/>
            <person name="Canestro C."/>
            <person name="Bouquet J.M."/>
            <person name="Danks G."/>
            <person name="Poulain J."/>
            <person name="Campsteijn C."/>
            <person name="Adamski M."/>
            <person name="Cross I."/>
            <person name="Yadetie F."/>
            <person name="Muffato M."/>
            <person name="Louis A."/>
            <person name="Butcher S."/>
            <person name="Tsagkogeorga G."/>
            <person name="Konrad A."/>
            <person name="Singh S."/>
            <person name="Jensen M.F."/>
            <person name="Cong E.H."/>
            <person name="Eikeseth-Otteraa H."/>
            <person name="Noel B."/>
            <person name="Anthouard V."/>
            <person name="Porcel B.M."/>
            <person name="Kachouri-Lafond R."/>
            <person name="Nishino A."/>
            <person name="Ugolini M."/>
            <person name="Chourrout P."/>
            <person name="Nishida H."/>
            <person name="Aasland R."/>
            <person name="Huzurbazar S."/>
            <person name="Westhof E."/>
            <person name="Delsuc F."/>
            <person name="Lehrach H."/>
            <person name="Reinhardt R."/>
            <person name="Weissenbach J."/>
            <person name="Roy S.W."/>
            <person name="Artiguenave F."/>
            <person name="Postlethwait J.H."/>
            <person name="Manak J.R."/>
            <person name="Thompson E.M."/>
            <person name="Jaillon O."/>
            <person name="Du Pasquier L."/>
            <person name="Boudinot P."/>
            <person name="Liberles D.A."/>
            <person name="Volff J.N."/>
            <person name="Philippe H."/>
            <person name="Lenhard B."/>
            <person name="Roest Crollius H."/>
            <person name="Wincker P."/>
            <person name="Chourrout D."/>
        </authorList>
    </citation>
    <scope>NUCLEOTIDE SEQUENCE [LARGE SCALE GENOMIC DNA]</scope>
</reference>
<feature type="coiled-coil region" evidence="1">
    <location>
        <begin position="91"/>
        <end position="196"/>
    </location>
</feature>
<organism evidence="3">
    <name type="scientific">Oikopleura dioica</name>
    <name type="common">Tunicate</name>
    <dbReference type="NCBI Taxonomy" id="34765"/>
    <lineage>
        <taxon>Eukaryota</taxon>
        <taxon>Metazoa</taxon>
        <taxon>Chordata</taxon>
        <taxon>Tunicata</taxon>
        <taxon>Appendicularia</taxon>
        <taxon>Copelata</taxon>
        <taxon>Oikopleuridae</taxon>
        <taxon>Oikopleura</taxon>
    </lineage>
</organism>
<evidence type="ECO:0000313" key="4">
    <source>
        <dbReference type="Proteomes" id="UP000001307"/>
    </source>
</evidence>
<evidence type="ECO:0000313" key="3">
    <source>
        <dbReference type="EMBL" id="CBY11478.1"/>
    </source>
</evidence>
<dbReference type="EMBL" id="FN653085">
    <property type="protein sequence ID" value="CBY11478.1"/>
    <property type="molecule type" value="Genomic_DNA"/>
</dbReference>
<accession>E4XNP0</accession>
<feature type="compositionally biased region" description="Low complexity" evidence="2">
    <location>
        <begin position="1"/>
        <end position="12"/>
    </location>
</feature>
<dbReference type="AlphaFoldDB" id="E4XNP0"/>
<keyword evidence="4" id="KW-1185">Reference proteome</keyword>
<dbReference type="InParanoid" id="E4XNP0"/>
<name>E4XNP0_OIKDI</name>
<dbReference type="Proteomes" id="UP000001307">
    <property type="component" value="Unassembled WGS sequence"/>
</dbReference>
<proteinExistence type="predicted"/>
<feature type="region of interest" description="Disordered" evidence="2">
    <location>
        <begin position="271"/>
        <end position="292"/>
    </location>
</feature>
<keyword evidence="1" id="KW-0175">Coiled coil</keyword>